<evidence type="ECO:0000259" key="12">
    <source>
        <dbReference type="SMART" id="SM01089"/>
    </source>
</evidence>
<name>W5LWP5_LEPOC</name>
<dbReference type="PRINTS" id="PR00206">
    <property type="entry name" value="CONNEXIN"/>
</dbReference>
<keyword evidence="5" id="KW-0303">Gap junction</keyword>
<reference evidence="13" key="2">
    <citation type="submission" date="2025-08" db="UniProtKB">
        <authorList>
            <consortium name="Ensembl"/>
        </authorList>
    </citation>
    <scope>IDENTIFICATION</scope>
</reference>
<dbReference type="OrthoDB" id="9943496at2759"/>
<reference evidence="14" key="1">
    <citation type="submission" date="2011-12" db="EMBL/GenBank/DDBJ databases">
        <title>The Draft Genome of Lepisosteus oculatus.</title>
        <authorList>
            <consortium name="The Broad Institute Genome Assembly &amp; Analysis Group"/>
            <consortium name="Computational R&amp;D Group"/>
            <consortium name="and Sequencing Platform"/>
            <person name="Di Palma F."/>
            <person name="Alfoldi J."/>
            <person name="Johnson J."/>
            <person name="Berlin A."/>
            <person name="Gnerre S."/>
            <person name="Jaffe D."/>
            <person name="MacCallum I."/>
            <person name="Young S."/>
            <person name="Walker B.J."/>
            <person name="Lander E.S."/>
            <person name="Lindblad-Toh K."/>
        </authorList>
    </citation>
    <scope>NUCLEOTIDE SEQUENCE [LARGE SCALE GENOMIC DNA]</scope>
</reference>
<dbReference type="GO" id="GO:0007267">
    <property type="term" value="P:cell-cell signaling"/>
    <property type="evidence" value="ECO:0000318"/>
    <property type="project" value="GO_Central"/>
</dbReference>
<keyword evidence="6" id="KW-0965">Cell junction</keyword>
<feature type="domain" description="Connexin N-terminal" evidence="11">
    <location>
        <begin position="43"/>
        <end position="76"/>
    </location>
</feature>
<comment type="subcellular location">
    <subcellularLocation>
        <location evidence="1">Cell junction</location>
        <location evidence="1">Gap junction</location>
    </subcellularLocation>
    <subcellularLocation>
        <location evidence="2">Cell membrane</location>
        <topology evidence="2">Multi-pass membrane protein</topology>
    </subcellularLocation>
</comment>
<dbReference type="InterPro" id="IPR017990">
    <property type="entry name" value="Connexin_CS"/>
</dbReference>
<keyword evidence="4 10" id="KW-0812">Transmembrane</keyword>
<evidence type="ECO:0000259" key="11">
    <source>
        <dbReference type="SMART" id="SM00037"/>
    </source>
</evidence>
<dbReference type="InterPro" id="IPR038359">
    <property type="entry name" value="Connexin_N_sf"/>
</dbReference>
<evidence type="ECO:0000256" key="4">
    <source>
        <dbReference type="ARBA" id="ARBA00022692"/>
    </source>
</evidence>
<evidence type="ECO:0000313" key="13">
    <source>
        <dbReference type="Ensembl" id="ENSLOCP00000000552.1"/>
    </source>
</evidence>
<evidence type="ECO:0000256" key="9">
    <source>
        <dbReference type="SAM" id="MobiDB-lite"/>
    </source>
</evidence>
<dbReference type="GeneTree" id="ENSGT01150000286949"/>
<dbReference type="SMART" id="SM01089">
    <property type="entry name" value="Connexin_CCC"/>
    <property type="match status" value="1"/>
</dbReference>
<accession>W5LWP5</accession>
<feature type="transmembrane region" description="Helical" evidence="10">
    <location>
        <begin position="151"/>
        <end position="172"/>
    </location>
</feature>
<dbReference type="SMART" id="SM00037">
    <property type="entry name" value="CNX"/>
    <property type="match status" value="1"/>
</dbReference>
<feature type="transmembrane region" description="Helical" evidence="10">
    <location>
        <begin position="208"/>
        <end position="228"/>
    </location>
</feature>
<dbReference type="GO" id="GO:0005922">
    <property type="term" value="C:connexin complex"/>
    <property type="evidence" value="ECO:0000318"/>
    <property type="project" value="GO_Central"/>
</dbReference>
<evidence type="ECO:0000256" key="3">
    <source>
        <dbReference type="ARBA" id="ARBA00022475"/>
    </source>
</evidence>
<feature type="transmembrane region" description="Helical" evidence="10">
    <location>
        <begin position="77"/>
        <end position="98"/>
    </location>
</feature>
<dbReference type="Ensembl" id="ENSLOCT00000000552.1">
    <property type="protein sequence ID" value="ENSLOCP00000000552.1"/>
    <property type="gene ID" value="ENSLOCG00000000502.1"/>
</dbReference>
<keyword evidence="14" id="KW-1185">Reference proteome</keyword>
<feature type="domain" description="Connexin cysteine-rich" evidence="12">
    <location>
        <begin position="161"/>
        <end position="227"/>
    </location>
</feature>
<dbReference type="PROSITE" id="PS00407">
    <property type="entry name" value="CONNEXINS_1"/>
    <property type="match status" value="1"/>
</dbReference>
<proteinExistence type="predicted"/>
<dbReference type="OMA" id="YEEEQCF"/>
<evidence type="ECO:0000256" key="6">
    <source>
        <dbReference type="ARBA" id="ARBA00022949"/>
    </source>
</evidence>
<dbReference type="AlphaFoldDB" id="W5LWP5"/>
<reference evidence="13" key="3">
    <citation type="submission" date="2025-09" db="UniProtKB">
        <authorList>
            <consortium name="Ensembl"/>
        </authorList>
    </citation>
    <scope>IDENTIFICATION</scope>
</reference>
<evidence type="ECO:0000313" key="14">
    <source>
        <dbReference type="Proteomes" id="UP000018468"/>
    </source>
</evidence>
<dbReference type="Proteomes" id="UP000018468">
    <property type="component" value="Unassembled WGS sequence"/>
</dbReference>
<feature type="compositionally biased region" description="Polar residues" evidence="9">
    <location>
        <begin position="300"/>
        <end position="323"/>
    </location>
</feature>
<dbReference type="PANTHER" id="PTHR11984">
    <property type="entry name" value="CONNEXIN"/>
    <property type="match status" value="1"/>
</dbReference>
<organism evidence="13 14">
    <name type="scientific">Lepisosteus oculatus</name>
    <name type="common">Spotted gar</name>
    <dbReference type="NCBI Taxonomy" id="7918"/>
    <lineage>
        <taxon>Eukaryota</taxon>
        <taxon>Metazoa</taxon>
        <taxon>Chordata</taxon>
        <taxon>Craniata</taxon>
        <taxon>Vertebrata</taxon>
        <taxon>Euteleostomi</taxon>
        <taxon>Actinopterygii</taxon>
        <taxon>Neopterygii</taxon>
        <taxon>Holostei</taxon>
        <taxon>Semionotiformes</taxon>
        <taxon>Lepisosteidae</taxon>
        <taxon>Lepisosteus</taxon>
    </lineage>
</organism>
<dbReference type="PANTHER" id="PTHR11984:SF3">
    <property type="entry name" value="GAP JUNCTION DELTA-4 PROTEIN"/>
    <property type="match status" value="1"/>
</dbReference>
<dbReference type="Pfam" id="PF00029">
    <property type="entry name" value="Connexin"/>
    <property type="match status" value="1"/>
</dbReference>
<dbReference type="HOGENOM" id="CLU_037388_3_0_1"/>
<evidence type="ECO:0000256" key="5">
    <source>
        <dbReference type="ARBA" id="ARBA00022868"/>
    </source>
</evidence>
<dbReference type="InParanoid" id="W5LWP5"/>
<dbReference type="InterPro" id="IPR000500">
    <property type="entry name" value="Connexin"/>
</dbReference>
<evidence type="ECO:0000256" key="1">
    <source>
        <dbReference type="ARBA" id="ARBA00004610"/>
    </source>
</evidence>
<keyword evidence="8 10" id="KW-0472">Membrane</keyword>
<dbReference type="InterPro" id="IPR013092">
    <property type="entry name" value="Connexin_N"/>
</dbReference>
<dbReference type="GO" id="GO:0005243">
    <property type="term" value="F:gap junction channel activity"/>
    <property type="evidence" value="ECO:0000318"/>
    <property type="project" value="GO_Central"/>
</dbReference>
<dbReference type="KEGG" id="loc:102687399"/>
<dbReference type="STRING" id="7918.ENSLOCP00000000552"/>
<dbReference type="CTD" id="219770"/>
<dbReference type="GeneID" id="102687399"/>
<evidence type="ECO:0000256" key="2">
    <source>
        <dbReference type="ARBA" id="ARBA00004651"/>
    </source>
</evidence>
<feature type="region of interest" description="Disordered" evidence="9">
    <location>
        <begin position="294"/>
        <end position="335"/>
    </location>
</feature>
<keyword evidence="3" id="KW-1003">Cell membrane</keyword>
<dbReference type="Bgee" id="ENSLOCG00000000502">
    <property type="expression patterns" value="Expressed in larva"/>
</dbReference>
<dbReference type="InterPro" id="IPR019570">
    <property type="entry name" value="Connexin_CCC"/>
</dbReference>
<evidence type="ECO:0000256" key="10">
    <source>
        <dbReference type="SAM" id="Phobius"/>
    </source>
</evidence>
<sequence>MGRWNTLDFLFITLNYNITIVGKIWLTLMIMLRFLVVLFAGYPLYQDEQERFVCNTIQPGCSNVCYDMFSPLSHFRFWLVQIITLCLPYAMFIIYVVHHISAEAAIDRCVSDRIKTTSHYKIHQETFRKASLSKIALEAEQGKIHSFLGAYIFHLLLRILLEAGFGAGQYYLFGFFIPKRYICYEMLCTSMVDCYVSRPTEKTVMLNFMFGVSALSFLLNIADLICVIKRSLRQKHKNKLLMEKMCEEEEYYLSPASANVDSHIQLTQELVASAAFHKRRTSKSTLDGAMSARLEEVDNSSEPSDVLSQRAAGSNTNSNNDYRQNQEEDVDQEGSEVALCMSELKGVPRMSGKYCKHGRLRPPPSLLRERVPAGEADISTDLCAKRIGQYTLVQMTTSDIQSGCSELQERRSEWV</sequence>
<evidence type="ECO:0000256" key="8">
    <source>
        <dbReference type="ARBA" id="ARBA00023136"/>
    </source>
</evidence>
<protein>
    <submittedName>
        <fullName evidence="13">Gap junction protein delta 4</fullName>
    </submittedName>
</protein>
<keyword evidence="7 10" id="KW-1133">Transmembrane helix</keyword>
<evidence type="ECO:0000256" key="7">
    <source>
        <dbReference type="ARBA" id="ARBA00022989"/>
    </source>
</evidence>
<dbReference type="eggNOG" id="ENOG502QWIV">
    <property type="taxonomic scope" value="Eukaryota"/>
</dbReference>
<feature type="transmembrane region" description="Helical" evidence="10">
    <location>
        <begin position="20"/>
        <end position="42"/>
    </location>
</feature>
<dbReference type="Gene3D" id="1.20.1440.80">
    <property type="entry name" value="Gap junction channel protein cysteine-rich domain"/>
    <property type="match status" value="1"/>
</dbReference>